<sequence length="452" mass="50146">MIIESATSYFFTHLGILISGEKSGKVIGMPTSEVYADPHLIHQLLQVPKHHLDNGIQAQIYAGPEDTLVVFYPHVDEKLAASLSQNLKVNSSIWNDLTGINIHPKKTLLAFDSCEKMPELKVLNIELRKGSLLEACIEKSADSQQSLVGFIFSSGFQQSLQNKIPLPAGLALLAAQTDFLMNKNSAMPFLKAAGLSTANTYIFNRSKFSLSQLKGLETQEYVFKPAGGAAGLGLFPKGNTGANTALLKKHLADLEQQGTLPANFQIQEFIPGPVWGVSGLFLPGKKWKILQVHSQCIDERGRFTGGRWCLSFQREKLAFAESLFSKLSEYEPFEYTGLIEFDLVGETIIEVNPRITASSPIGHLLSLENRIKARLGTDFRINQLDINTQVQFPRLSGKLRSVERLVKKTKSETGMLTLPQGINPMGASRVLFVNDQEDSHYQRLFLKQLEQI</sequence>
<evidence type="ECO:0000259" key="1">
    <source>
        <dbReference type="Pfam" id="PF02655"/>
    </source>
</evidence>
<feature type="domain" description="ATP-grasp fold PylC-type" evidence="1">
    <location>
        <begin position="209"/>
        <end position="358"/>
    </location>
</feature>
<evidence type="ECO:0000313" key="2">
    <source>
        <dbReference type="EMBL" id="MBN7801163.1"/>
    </source>
</evidence>
<dbReference type="Proteomes" id="UP000664698">
    <property type="component" value="Unassembled WGS sequence"/>
</dbReference>
<dbReference type="Pfam" id="PF02655">
    <property type="entry name" value="ATP-grasp_3"/>
    <property type="match status" value="1"/>
</dbReference>
<comment type="caution">
    <text evidence="2">The sequence shown here is derived from an EMBL/GenBank/DDBJ whole genome shotgun (WGS) entry which is preliminary data.</text>
</comment>
<dbReference type="RefSeq" id="WP_206569138.1">
    <property type="nucleotide sequence ID" value="NZ_JAFKCW010000002.1"/>
</dbReference>
<accession>A0ABS3BPC7</accession>
<dbReference type="EMBL" id="JAFKCW010000002">
    <property type="protein sequence ID" value="MBN7801163.1"/>
    <property type="molecule type" value="Genomic_DNA"/>
</dbReference>
<dbReference type="Gene3D" id="3.30.470.20">
    <property type="entry name" value="ATP-grasp fold, B domain"/>
    <property type="match status" value="1"/>
</dbReference>
<keyword evidence="3" id="KW-1185">Reference proteome</keyword>
<name>A0ABS3BPC7_9BACT</name>
<reference evidence="2 3" key="1">
    <citation type="submission" date="2021-03" db="EMBL/GenBank/DDBJ databases">
        <title>novel species isolated from a fishpond in China.</title>
        <authorList>
            <person name="Lu H."/>
            <person name="Cai Z."/>
        </authorList>
    </citation>
    <scope>NUCLEOTIDE SEQUENCE [LARGE SCALE GENOMIC DNA]</scope>
    <source>
        <strain evidence="2 3">JCM 31546</strain>
    </source>
</reference>
<proteinExistence type="predicted"/>
<protein>
    <submittedName>
        <fullName evidence="2">ATP-grasp domain-containing protein</fullName>
    </submittedName>
</protein>
<organism evidence="2 3">
    <name type="scientific">Algoriphagus aestuariicola</name>
    <dbReference type="NCBI Taxonomy" id="1852016"/>
    <lineage>
        <taxon>Bacteria</taxon>
        <taxon>Pseudomonadati</taxon>
        <taxon>Bacteroidota</taxon>
        <taxon>Cytophagia</taxon>
        <taxon>Cytophagales</taxon>
        <taxon>Cyclobacteriaceae</taxon>
        <taxon>Algoriphagus</taxon>
    </lineage>
</organism>
<dbReference type="InterPro" id="IPR003806">
    <property type="entry name" value="ATP-grasp_PylC-type"/>
</dbReference>
<gene>
    <name evidence="2" type="ORF">J0A67_09835</name>
</gene>
<dbReference type="SUPFAM" id="SSF56059">
    <property type="entry name" value="Glutathione synthetase ATP-binding domain-like"/>
    <property type="match status" value="1"/>
</dbReference>
<evidence type="ECO:0000313" key="3">
    <source>
        <dbReference type="Proteomes" id="UP000664698"/>
    </source>
</evidence>